<dbReference type="EMBL" id="BARW01030085">
    <property type="protein sequence ID" value="GAJ15606.1"/>
    <property type="molecule type" value="Genomic_DNA"/>
</dbReference>
<comment type="caution">
    <text evidence="1">The sequence shown here is derived from an EMBL/GenBank/DDBJ whole genome shotgun (WGS) entry which is preliminary data.</text>
</comment>
<protein>
    <submittedName>
        <fullName evidence="1">Uncharacterized protein</fullName>
    </submittedName>
</protein>
<dbReference type="AlphaFoldDB" id="X1VJN9"/>
<proteinExistence type="predicted"/>
<sequence>IYYMRSVRDKMDWEEIYKRAMMTGLSLDFEEESRGQTQTA</sequence>
<feature type="non-terminal residue" evidence="1">
    <location>
        <position position="1"/>
    </location>
</feature>
<gene>
    <name evidence="1" type="ORF">S12H4_48188</name>
</gene>
<name>X1VJN9_9ZZZZ</name>
<organism evidence="1">
    <name type="scientific">marine sediment metagenome</name>
    <dbReference type="NCBI Taxonomy" id="412755"/>
    <lineage>
        <taxon>unclassified sequences</taxon>
        <taxon>metagenomes</taxon>
        <taxon>ecological metagenomes</taxon>
    </lineage>
</organism>
<reference evidence="1" key="1">
    <citation type="journal article" date="2014" name="Front. Microbiol.">
        <title>High frequency of phylogenetically diverse reductive dehalogenase-homologous genes in deep subseafloor sedimentary metagenomes.</title>
        <authorList>
            <person name="Kawai M."/>
            <person name="Futagami T."/>
            <person name="Toyoda A."/>
            <person name="Takaki Y."/>
            <person name="Nishi S."/>
            <person name="Hori S."/>
            <person name="Arai W."/>
            <person name="Tsubouchi T."/>
            <person name="Morono Y."/>
            <person name="Uchiyama I."/>
            <person name="Ito T."/>
            <person name="Fujiyama A."/>
            <person name="Inagaki F."/>
            <person name="Takami H."/>
        </authorList>
    </citation>
    <scope>NUCLEOTIDE SEQUENCE</scope>
    <source>
        <strain evidence="1">Expedition CK06-06</strain>
    </source>
</reference>
<evidence type="ECO:0000313" key="1">
    <source>
        <dbReference type="EMBL" id="GAJ15606.1"/>
    </source>
</evidence>
<accession>X1VJN9</accession>